<dbReference type="EC" id="2.7.1.148" evidence="1"/>
<accession>A0AC61N913</accession>
<proteinExistence type="predicted"/>
<keyword evidence="1" id="KW-0808">Transferase</keyword>
<dbReference type="Proteomes" id="UP000682782">
    <property type="component" value="Chromosome"/>
</dbReference>
<organism evidence="1 2">
    <name type="scientific">Aristaeella hokkaidonensis</name>
    <dbReference type="NCBI Taxonomy" id="3046382"/>
    <lineage>
        <taxon>Bacteria</taxon>
        <taxon>Bacillati</taxon>
        <taxon>Bacillota</taxon>
        <taxon>Clostridia</taxon>
        <taxon>Eubacteriales</taxon>
        <taxon>Aristaeellaceae</taxon>
        <taxon>Aristaeella</taxon>
    </lineage>
</organism>
<keyword evidence="1" id="KW-0418">Kinase</keyword>
<gene>
    <name evidence="1" type="primary">ispE</name>
    <name evidence="1" type="ORF">JYE49_05115</name>
</gene>
<evidence type="ECO:0000313" key="1">
    <source>
        <dbReference type="EMBL" id="QUC68074.1"/>
    </source>
</evidence>
<reference evidence="1" key="1">
    <citation type="submission" date="2021-01" db="EMBL/GenBank/DDBJ databases">
        <title>Complete genome sequence of Clostridiales bacterium R-7.</title>
        <authorList>
            <person name="Mahoney-Kurpe S.C."/>
            <person name="Palevich N."/>
            <person name="Koike S."/>
            <person name="Moon C.D."/>
            <person name="Attwood G.T."/>
        </authorList>
    </citation>
    <scope>NUCLEOTIDE SEQUENCE</scope>
    <source>
        <strain evidence="1">R-7</strain>
    </source>
</reference>
<protein>
    <submittedName>
        <fullName evidence="1">4-(Cytidine 5'-diphospho)-2-C-methyl-D-erythritol kinase</fullName>
        <ecNumber evidence="1">2.7.1.148</ecNumber>
    </submittedName>
</protein>
<name>A0AC61N913_9FIRM</name>
<sequence length="302" mass="32645">MIEQIKEIVPEGLMILKAYAKINWSLDITGQREDGYHIMDMLMQPVSLADDITLSPAASLSITTGGWPRSRADESNLAYRAALALKNETGYPLGARIHVDKHIPIGAGMGGGSSDAAAVLTGLNRLWNTGLSGADLERIGLTIGADVPFLIRGGLARTRGIGEDMEDHECRYSYWLIVIQPCPGLSTAQVFSLWHESAPADRPDTDHALRALETGDLNLLCASIGNVLQPVSEKLRPEIAEACTLLTAEGAQAARMTGSGSAVFGVFRSPSVAEKAYQRISARYKTVFLCHTQHDSVRIMEE</sequence>
<dbReference type="EMBL" id="CP068393">
    <property type="protein sequence ID" value="QUC68074.1"/>
    <property type="molecule type" value="Genomic_DNA"/>
</dbReference>
<keyword evidence="2" id="KW-1185">Reference proteome</keyword>
<evidence type="ECO:0000313" key="2">
    <source>
        <dbReference type="Proteomes" id="UP000682782"/>
    </source>
</evidence>